<dbReference type="Gene3D" id="3.30.70.270">
    <property type="match status" value="1"/>
</dbReference>
<feature type="transmembrane region" description="Helical" evidence="1">
    <location>
        <begin position="27"/>
        <end position="47"/>
    </location>
</feature>
<evidence type="ECO:0000313" key="5">
    <source>
        <dbReference type="Proteomes" id="UP000621436"/>
    </source>
</evidence>
<dbReference type="Pfam" id="PF00563">
    <property type="entry name" value="EAL"/>
    <property type="match status" value="1"/>
</dbReference>
<dbReference type="Pfam" id="PF00990">
    <property type="entry name" value="GGDEF"/>
    <property type="match status" value="1"/>
</dbReference>
<dbReference type="Gene3D" id="3.20.20.450">
    <property type="entry name" value="EAL domain"/>
    <property type="match status" value="1"/>
</dbReference>
<protein>
    <submittedName>
        <fullName evidence="4">EAL domain-containing protein</fullName>
    </submittedName>
</protein>
<dbReference type="PANTHER" id="PTHR33121:SF70">
    <property type="entry name" value="SIGNALING PROTEIN YKOW"/>
    <property type="match status" value="1"/>
</dbReference>
<dbReference type="PROSITE" id="PS50887">
    <property type="entry name" value="GGDEF"/>
    <property type="match status" value="1"/>
</dbReference>
<dbReference type="SUPFAM" id="SSF141868">
    <property type="entry name" value="EAL domain-like"/>
    <property type="match status" value="1"/>
</dbReference>
<dbReference type="InterPro" id="IPR029787">
    <property type="entry name" value="Nucleotide_cyclase"/>
</dbReference>
<dbReference type="InterPro" id="IPR001633">
    <property type="entry name" value="EAL_dom"/>
</dbReference>
<evidence type="ECO:0000313" key="4">
    <source>
        <dbReference type="EMBL" id="MBF8437874.1"/>
    </source>
</evidence>
<feature type="domain" description="GGDEF" evidence="3">
    <location>
        <begin position="166"/>
        <end position="298"/>
    </location>
</feature>
<feature type="domain" description="EAL" evidence="2">
    <location>
        <begin position="306"/>
        <end position="558"/>
    </location>
</feature>
<dbReference type="InterPro" id="IPR035919">
    <property type="entry name" value="EAL_sf"/>
</dbReference>
<dbReference type="GO" id="GO:0071111">
    <property type="term" value="F:cyclic-guanylate-specific phosphodiesterase activity"/>
    <property type="evidence" value="ECO:0007669"/>
    <property type="project" value="InterPro"/>
</dbReference>
<reference evidence="4" key="1">
    <citation type="submission" date="2020-11" db="EMBL/GenBank/DDBJ databases">
        <title>Halonatronomonas betainensis gen. nov., sp. nov. a novel haloalkaliphilic representative of the family Halanaerobiacae capable of betaine degradation.</title>
        <authorList>
            <person name="Boltyanskaya Y."/>
            <person name="Kevbrin V."/>
            <person name="Detkova E."/>
            <person name="Grouzdev D.S."/>
            <person name="Koziaeva V."/>
            <person name="Zhilina T."/>
        </authorList>
    </citation>
    <scope>NUCLEOTIDE SEQUENCE</scope>
    <source>
        <strain evidence="4">Z-7014</strain>
    </source>
</reference>
<dbReference type="Proteomes" id="UP000621436">
    <property type="component" value="Unassembled WGS sequence"/>
</dbReference>
<comment type="caution">
    <text evidence="4">The sequence shown here is derived from an EMBL/GenBank/DDBJ whole genome shotgun (WGS) entry which is preliminary data.</text>
</comment>
<keyword evidence="1" id="KW-1133">Transmembrane helix</keyword>
<dbReference type="InterPro" id="IPR043128">
    <property type="entry name" value="Rev_trsase/Diguanyl_cyclase"/>
</dbReference>
<dbReference type="SUPFAM" id="SSF55073">
    <property type="entry name" value="Nucleotide cyclase"/>
    <property type="match status" value="1"/>
</dbReference>
<keyword evidence="1" id="KW-0812">Transmembrane</keyword>
<dbReference type="CDD" id="cd01948">
    <property type="entry name" value="EAL"/>
    <property type="match status" value="1"/>
</dbReference>
<sequence>MLVKDLSFYTHWLVTKWRDPGRKTKTYSLAIIILIFLISAGGIYLIGRYYSDSYIYMHSMHLPIILSAIIFRSKGGVIAGFIAGMIFAPIIPIDFGLDLLRARVGWLLRTSFFMAEGMIAGVTFEILHYQFNKLEESSYHDPSSGLPNKLFLFNKLKEIQQEDEITDYKLVLINIKNYSEAINNFGHGKTVEFNQAIAGKIKGNFNQVNNVYNIYNENFVVIYNEDSHNNSLIDLIKLLENEFNQSFEFNDLPVYLETYFSVTSIENKLNPEELFQNVYLALKEARDSNQTLIEYKNDYREKEENNLILLGEIKDSIQNDDFFLKYLPKLDLKNNEIIGAEALIRWNHPEKGQISPGLFIPQVEKTALINDLTYWVVKKSCQELNQLKEAGIDINISINITPRNLLDNNFIDNLFKIISNHDLRPADFDLELTETDIMQDIDTAAIKLSELSQAGFNISLDDFGTGYSSLSYLKELPFNSLKVDQIFIKDIYQKPKSKEIVSAAIKLGHIIGCQVVAEGVETEQTITELNSLKCDYIQGFYITEPLVIADFIDWHHNY</sequence>
<dbReference type="PANTHER" id="PTHR33121">
    <property type="entry name" value="CYCLIC DI-GMP PHOSPHODIESTERASE PDEF"/>
    <property type="match status" value="1"/>
</dbReference>
<proteinExistence type="predicted"/>
<keyword evidence="5" id="KW-1185">Reference proteome</keyword>
<dbReference type="PROSITE" id="PS50883">
    <property type="entry name" value="EAL"/>
    <property type="match status" value="1"/>
</dbReference>
<dbReference type="SMART" id="SM00267">
    <property type="entry name" value="GGDEF"/>
    <property type="match status" value="1"/>
</dbReference>
<dbReference type="AlphaFoldDB" id="A0A931AWB5"/>
<dbReference type="RefSeq" id="WP_270454909.1">
    <property type="nucleotide sequence ID" value="NZ_JADPIE010000007.1"/>
</dbReference>
<evidence type="ECO:0000259" key="3">
    <source>
        <dbReference type="PROSITE" id="PS50887"/>
    </source>
</evidence>
<evidence type="ECO:0000256" key="1">
    <source>
        <dbReference type="SAM" id="Phobius"/>
    </source>
</evidence>
<evidence type="ECO:0000259" key="2">
    <source>
        <dbReference type="PROSITE" id="PS50883"/>
    </source>
</evidence>
<name>A0A931AWB5_9FIRM</name>
<keyword evidence="1" id="KW-0472">Membrane</keyword>
<feature type="transmembrane region" description="Helical" evidence="1">
    <location>
        <begin position="77"/>
        <end position="100"/>
    </location>
</feature>
<organism evidence="4 5">
    <name type="scientific">Halonatronomonas betaini</name>
    <dbReference type="NCBI Taxonomy" id="2778430"/>
    <lineage>
        <taxon>Bacteria</taxon>
        <taxon>Bacillati</taxon>
        <taxon>Bacillota</taxon>
        <taxon>Clostridia</taxon>
        <taxon>Halanaerobiales</taxon>
        <taxon>Halarsenatibacteraceae</taxon>
        <taxon>Halonatronomonas</taxon>
    </lineage>
</organism>
<dbReference type="InterPro" id="IPR000160">
    <property type="entry name" value="GGDEF_dom"/>
</dbReference>
<dbReference type="SMART" id="SM00052">
    <property type="entry name" value="EAL"/>
    <property type="match status" value="1"/>
</dbReference>
<gene>
    <name evidence="4" type="ORF">I0Q91_12320</name>
</gene>
<dbReference type="InterPro" id="IPR050706">
    <property type="entry name" value="Cyclic-di-GMP_PDE-like"/>
</dbReference>
<dbReference type="EMBL" id="JADPIE010000007">
    <property type="protein sequence ID" value="MBF8437874.1"/>
    <property type="molecule type" value="Genomic_DNA"/>
</dbReference>
<accession>A0A931AWB5</accession>